<comment type="caution">
    <text evidence="1">The sequence shown here is derived from an EMBL/GenBank/DDBJ whole genome shotgun (WGS) entry which is preliminary data.</text>
</comment>
<dbReference type="PROSITE" id="PS51257">
    <property type="entry name" value="PROKAR_LIPOPROTEIN"/>
    <property type="match status" value="1"/>
</dbReference>
<gene>
    <name evidence="1" type="ORF">WKV53_14695</name>
</gene>
<proteinExistence type="predicted"/>
<sequence>MKLALALFGWIALVGCVSTPETPASSNEKGRIEMIASDIDLLRHFLDALYRSASTPYRLISDAASEQSMAHIPVADRNLELTDRLNELRRAPHPVITINVQSGDRPEPWGSGFTLYSYDTRTGKLAAVGPYKLGQDTADMWIDVRHWPGGTRLISLRFAWIHDLKDNIFHLRKDERTFRFAVADEPLME</sequence>
<name>A0ABU9AVI5_9BACT</name>
<reference evidence="1 2" key="1">
    <citation type="submission" date="2024-04" db="EMBL/GenBank/DDBJ databases">
        <title>Luteolibacter sp. isolated from soil.</title>
        <authorList>
            <person name="An J."/>
        </authorList>
    </citation>
    <scope>NUCLEOTIDE SEQUENCE [LARGE SCALE GENOMIC DNA]</scope>
    <source>
        <strain evidence="1 2">Y139</strain>
    </source>
</reference>
<accession>A0ABU9AVI5</accession>
<dbReference type="Proteomes" id="UP001371305">
    <property type="component" value="Unassembled WGS sequence"/>
</dbReference>
<protein>
    <submittedName>
        <fullName evidence="1">Uncharacterized protein</fullName>
    </submittedName>
</protein>
<organism evidence="1 2">
    <name type="scientific">Luteolibacter soli</name>
    <dbReference type="NCBI Taxonomy" id="3135280"/>
    <lineage>
        <taxon>Bacteria</taxon>
        <taxon>Pseudomonadati</taxon>
        <taxon>Verrucomicrobiota</taxon>
        <taxon>Verrucomicrobiia</taxon>
        <taxon>Verrucomicrobiales</taxon>
        <taxon>Verrucomicrobiaceae</taxon>
        <taxon>Luteolibacter</taxon>
    </lineage>
</organism>
<evidence type="ECO:0000313" key="2">
    <source>
        <dbReference type="Proteomes" id="UP001371305"/>
    </source>
</evidence>
<dbReference type="RefSeq" id="WP_341405483.1">
    <property type="nucleotide sequence ID" value="NZ_JBBUKT010000005.1"/>
</dbReference>
<evidence type="ECO:0000313" key="1">
    <source>
        <dbReference type="EMBL" id="MEK7951763.1"/>
    </source>
</evidence>
<dbReference type="EMBL" id="JBBUKT010000005">
    <property type="protein sequence ID" value="MEK7951763.1"/>
    <property type="molecule type" value="Genomic_DNA"/>
</dbReference>
<keyword evidence="2" id="KW-1185">Reference proteome</keyword>